<feature type="transmembrane region" description="Helical" evidence="15">
    <location>
        <begin position="81"/>
        <end position="104"/>
    </location>
</feature>
<keyword evidence="9 15" id="KW-1133">Transmembrane helix</keyword>
<dbReference type="CTD" id="20238516"/>
<evidence type="ECO:0000256" key="10">
    <source>
        <dbReference type="ARBA" id="ARBA00023136"/>
    </source>
</evidence>
<feature type="region of interest" description="Disordered" evidence="14">
    <location>
        <begin position="32"/>
        <end position="52"/>
    </location>
</feature>
<dbReference type="GO" id="GO:0005912">
    <property type="term" value="C:adherens junction"/>
    <property type="evidence" value="ECO:0007669"/>
    <property type="project" value="UniProtKB-SubCell"/>
</dbReference>
<keyword evidence="11" id="KW-1015">Disulfide bond</keyword>
<dbReference type="KEGG" id="lgi:LOTGIDRAFT_160864"/>
<keyword evidence="5" id="KW-1003">Cell membrane</keyword>
<feature type="region of interest" description="Disordered" evidence="14">
    <location>
        <begin position="1"/>
        <end position="20"/>
    </location>
</feature>
<feature type="transmembrane region" description="Helical" evidence="15">
    <location>
        <begin position="124"/>
        <end position="145"/>
    </location>
</feature>
<evidence type="ECO:0000256" key="7">
    <source>
        <dbReference type="ARBA" id="ARBA00022692"/>
    </source>
</evidence>
<keyword evidence="10 15" id="KW-0472">Membrane</keyword>
<proteinExistence type="inferred from homology"/>
<keyword evidence="8" id="KW-0965">Cell junction</keyword>
<evidence type="ECO:0000256" key="14">
    <source>
        <dbReference type="SAM" id="MobiDB-lite"/>
    </source>
</evidence>
<evidence type="ECO:0000313" key="17">
    <source>
        <dbReference type="Proteomes" id="UP000030746"/>
    </source>
</evidence>
<reference evidence="16 17" key="1">
    <citation type="journal article" date="2013" name="Nature">
        <title>Insights into bilaterian evolution from three spiralian genomes.</title>
        <authorList>
            <person name="Simakov O."/>
            <person name="Marletaz F."/>
            <person name="Cho S.J."/>
            <person name="Edsinger-Gonzales E."/>
            <person name="Havlak P."/>
            <person name="Hellsten U."/>
            <person name="Kuo D.H."/>
            <person name="Larsson T."/>
            <person name="Lv J."/>
            <person name="Arendt D."/>
            <person name="Savage R."/>
            <person name="Osoegawa K."/>
            <person name="de Jong P."/>
            <person name="Grimwood J."/>
            <person name="Chapman J.A."/>
            <person name="Shapiro H."/>
            <person name="Aerts A."/>
            <person name="Otillar R.P."/>
            <person name="Terry A.Y."/>
            <person name="Boore J.L."/>
            <person name="Grigoriev I.V."/>
            <person name="Lindberg D.R."/>
            <person name="Seaver E.C."/>
            <person name="Weisblat D.A."/>
            <person name="Putnam N.H."/>
            <person name="Rokhsar D.S."/>
        </authorList>
    </citation>
    <scope>NUCLEOTIDE SEQUENCE [LARGE SCALE GENOMIC DNA]</scope>
</reference>
<organism evidence="16 17">
    <name type="scientific">Lottia gigantea</name>
    <name type="common">Giant owl limpet</name>
    <dbReference type="NCBI Taxonomy" id="225164"/>
    <lineage>
        <taxon>Eukaryota</taxon>
        <taxon>Metazoa</taxon>
        <taxon>Spiralia</taxon>
        <taxon>Lophotrochozoa</taxon>
        <taxon>Mollusca</taxon>
        <taxon>Gastropoda</taxon>
        <taxon>Patellogastropoda</taxon>
        <taxon>Lottioidea</taxon>
        <taxon>Lottiidae</taxon>
        <taxon>Lottia</taxon>
    </lineage>
</organism>
<dbReference type="GO" id="GO:0005737">
    <property type="term" value="C:cytoplasm"/>
    <property type="evidence" value="ECO:0007669"/>
    <property type="project" value="UniProtKB-SubCell"/>
</dbReference>
<dbReference type="OrthoDB" id="2014092at2759"/>
<feature type="transmembrane region" description="Helical" evidence="15">
    <location>
        <begin position="157"/>
        <end position="177"/>
    </location>
</feature>
<comment type="subcellular location">
    <subcellularLocation>
        <location evidence="2">Cell junction</location>
        <location evidence="2">Adherens junction</location>
    </subcellularLocation>
    <subcellularLocation>
        <location evidence="3">Cell membrane</location>
        <topology evidence="3">Multi-pass membrane protein</topology>
    </subcellularLocation>
    <subcellularLocation>
        <location evidence="1">Cytoplasm</location>
    </subcellularLocation>
</comment>
<dbReference type="PANTHER" id="PTHR19282">
    <property type="entry name" value="TETRASPANIN"/>
    <property type="match status" value="1"/>
</dbReference>
<evidence type="ECO:0000256" key="3">
    <source>
        <dbReference type="ARBA" id="ARBA00004651"/>
    </source>
</evidence>
<dbReference type="SUPFAM" id="SSF48652">
    <property type="entry name" value="Tetraspanin"/>
    <property type="match status" value="1"/>
</dbReference>
<dbReference type="Proteomes" id="UP000030746">
    <property type="component" value="Unassembled WGS sequence"/>
</dbReference>
<evidence type="ECO:0000256" key="12">
    <source>
        <dbReference type="ARBA" id="ARBA00023180"/>
    </source>
</evidence>
<evidence type="ECO:0000256" key="8">
    <source>
        <dbReference type="ARBA" id="ARBA00022949"/>
    </source>
</evidence>
<gene>
    <name evidence="16" type="ORF">LOTGIDRAFT_160864</name>
</gene>
<dbReference type="GO" id="GO:0072659">
    <property type="term" value="P:protein localization to plasma membrane"/>
    <property type="evidence" value="ECO:0007669"/>
    <property type="project" value="UniProtKB-ARBA"/>
</dbReference>
<dbReference type="Gene3D" id="1.10.1450.10">
    <property type="entry name" value="Tetraspanin"/>
    <property type="match status" value="1"/>
</dbReference>
<dbReference type="GO" id="GO:0005886">
    <property type="term" value="C:plasma membrane"/>
    <property type="evidence" value="ECO:0007669"/>
    <property type="project" value="UniProtKB-SubCell"/>
</dbReference>
<dbReference type="GO" id="GO:0019899">
    <property type="term" value="F:enzyme binding"/>
    <property type="evidence" value="ECO:0007669"/>
    <property type="project" value="UniProtKB-ARBA"/>
</dbReference>
<dbReference type="GeneID" id="20238516"/>
<dbReference type="FunFam" id="1.10.1450.10:FF:000007">
    <property type="entry name" value="Tetraspanin"/>
    <property type="match status" value="1"/>
</dbReference>
<evidence type="ECO:0000256" key="11">
    <source>
        <dbReference type="ARBA" id="ARBA00023157"/>
    </source>
</evidence>
<evidence type="ECO:0000313" key="16">
    <source>
        <dbReference type="EMBL" id="ESO95103.1"/>
    </source>
</evidence>
<dbReference type="InterPro" id="IPR008952">
    <property type="entry name" value="Tetraspanin_EC2_sf"/>
</dbReference>
<accession>V3ZUE2</accession>
<keyword evidence="17" id="KW-1185">Reference proteome</keyword>
<evidence type="ECO:0000256" key="13">
    <source>
        <dbReference type="ARBA" id="ARBA00040369"/>
    </source>
</evidence>
<name>V3ZUE2_LOTGI</name>
<evidence type="ECO:0000256" key="15">
    <source>
        <dbReference type="SAM" id="Phobius"/>
    </source>
</evidence>
<dbReference type="OMA" id="INPWIRY"/>
<dbReference type="AlphaFoldDB" id="V3ZUE2"/>
<evidence type="ECO:0000256" key="2">
    <source>
        <dbReference type="ARBA" id="ARBA00004536"/>
    </source>
</evidence>
<comment type="similarity">
    <text evidence="4">Belongs to the tetraspanin (TM4SF) family.</text>
</comment>
<dbReference type="InterPro" id="IPR018499">
    <property type="entry name" value="Tetraspanin/Peripherin"/>
</dbReference>
<dbReference type="GO" id="GO:0046930">
    <property type="term" value="C:pore complex"/>
    <property type="evidence" value="ECO:0007669"/>
    <property type="project" value="UniProtKB-ARBA"/>
</dbReference>
<dbReference type="EMBL" id="KB201701">
    <property type="protein sequence ID" value="ESO95103.1"/>
    <property type="molecule type" value="Genomic_DNA"/>
</dbReference>
<evidence type="ECO:0000256" key="9">
    <source>
        <dbReference type="ARBA" id="ARBA00022989"/>
    </source>
</evidence>
<evidence type="ECO:0000256" key="1">
    <source>
        <dbReference type="ARBA" id="ARBA00004496"/>
    </source>
</evidence>
<dbReference type="HOGENOM" id="CLU_055524_0_0_1"/>
<dbReference type="PRINTS" id="PR00259">
    <property type="entry name" value="TMFOUR"/>
</dbReference>
<evidence type="ECO:0000256" key="5">
    <source>
        <dbReference type="ARBA" id="ARBA00022475"/>
    </source>
</evidence>
<protein>
    <recommendedName>
        <fullName evidence="13">Tetraspanin-33</fullName>
    </recommendedName>
</protein>
<keyword evidence="7 15" id="KW-0812">Transmembrane</keyword>
<dbReference type="Pfam" id="PF00335">
    <property type="entry name" value="Tetraspanin"/>
    <property type="match status" value="1"/>
</dbReference>
<dbReference type="PANTHER" id="PTHR19282:SF477">
    <property type="entry name" value="TETRASPANIN"/>
    <property type="match status" value="1"/>
</dbReference>
<sequence length="330" mass="38048">MATSSEKVPLASLDDFPLGGCTDERRIVQKYTETTFSQENPPDTRRQEGQETNEDELIELTISGRQVYLRKYRLIACTLKYTLFLFNYIFLIMGILITACGSWILNERTKLAREISEFMLNPAVIISVFGIILVFITLFGCIGTIRENILLIKTLHYSLTVVLFIELILSVIVVVFYQTPKLRHYLHSAPEEVFKNAIKLYHDDEHLEEWLDLIQMELKCCGFSLDNNGYKDWKLNMYHNCTESNPSNLKCSAPMSCCIIEKGDFINRMCGFGVLDKPRSEVMNRIYTEGCMKQVNSFIQSCNTAIALSSIGIIISQIHQHNHHYWKNLR</sequence>
<feature type="compositionally biased region" description="Polar residues" evidence="14">
    <location>
        <begin position="32"/>
        <end position="41"/>
    </location>
</feature>
<dbReference type="GO" id="GO:0065003">
    <property type="term" value="P:protein-containing complex assembly"/>
    <property type="evidence" value="ECO:0007669"/>
    <property type="project" value="UniProtKB-ARBA"/>
</dbReference>
<evidence type="ECO:0000256" key="6">
    <source>
        <dbReference type="ARBA" id="ARBA00022490"/>
    </source>
</evidence>
<dbReference type="GO" id="GO:0051604">
    <property type="term" value="P:protein maturation"/>
    <property type="evidence" value="ECO:0007669"/>
    <property type="project" value="UniProtKB-ARBA"/>
</dbReference>
<evidence type="ECO:0000256" key="4">
    <source>
        <dbReference type="ARBA" id="ARBA00006840"/>
    </source>
</evidence>
<keyword evidence="12" id="KW-0325">Glycoprotein</keyword>
<dbReference type="RefSeq" id="XP_009054294.1">
    <property type="nucleotide sequence ID" value="XM_009056046.1"/>
</dbReference>
<keyword evidence="6" id="KW-0963">Cytoplasm</keyword>